<accession>A0A4U3MND7</accession>
<evidence type="ECO:0000313" key="1">
    <source>
        <dbReference type="EMBL" id="TKK89526.1"/>
    </source>
</evidence>
<sequence length="203" mass="20493">MQKFDTPQAITAKISVPMGLVRIVAGDRADTVVSVRPSNPGGAVDVKAAEQTTVEFAGGVLDVKAPESPRFGKSGSIEVTVELPAGSAIEGSGMATGFTTEGRFGGSRVQTAKGDISLGTVDGPVIADTAQGDIRVAEAVSGLLDLKTSAGSIEVGVAAGVSAGLQATTGHGTLRDLRKKFDGDLTVDIRAVTSYGDIVVHGN</sequence>
<dbReference type="AlphaFoldDB" id="A0A4U3MND7"/>
<organism evidence="1 2">
    <name type="scientific">Herbidospora galbida</name>
    <dbReference type="NCBI Taxonomy" id="2575442"/>
    <lineage>
        <taxon>Bacteria</taxon>
        <taxon>Bacillati</taxon>
        <taxon>Actinomycetota</taxon>
        <taxon>Actinomycetes</taxon>
        <taxon>Streptosporangiales</taxon>
        <taxon>Streptosporangiaceae</taxon>
        <taxon>Herbidospora</taxon>
    </lineage>
</organism>
<dbReference type="Proteomes" id="UP000308705">
    <property type="component" value="Unassembled WGS sequence"/>
</dbReference>
<comment type="caution">
    <text evidence="1">The sequence shown here is derived from an EMBL/GenBank/DDBJ whole genome shotgun (WGS) entry which is preliminary data.</text>
</comment>
<dbReference type="RefSeq" id="WP_137246584.1">
    <property type="nucleotide sequence ID" value="NZ_SZQA01000006.1"/>
</dbReference>
<dbReference type="OrthoDB" id="3252095at2"/>
<evidence type="ECO:0000313" key="2">
    <source>
        <dbReference type="Proteomes" id="UP000308705"/>
    </source>
</evidence>
<dbReference type="EMBL" id="SZQA01000006">
    <property type="protein sequence ID" value="TKK89526.1"/>
    <property type="molecule type" value="Genomic_DNA"/>
</dbReference>
<keyword evidence="2" id="KW-1185">Reference proteome</keyword>
<reference evidence="1 2" key="1">
    <citation type="submission" date="2019-04" db="EMBL/GenBank/DDBJ databases">
        <title>Herbidospora sp. NEAU-GS14.nov., a novel actinomycete isolated from soil.</title>
        <authorList>
            <person name="Han L."/>
        </authorList>
    </citation>
    <scope>NUCLEOTIDE SEQUENCE [LARGE SCALE GENOMIC DNA]</scope>
    <source>
        <strain evidence="1 2">NEAU-GS14</strain>
    </source>
</reference>
<protein>
    <recommendedName>
        <fullName evidence="3">DUF4097 domain-containing protein</fullName>
    </recommendedName>
</protein>
<name>A0A4U3MND7_9ACTN</name>
<proteinExistence type="predicted"/>
<evidence type="ECO:0008006" key="3">
    <source>
        <dbReference type="Google" id="ProtNLM"/>
    </source>
</evidence>
<gene>
    <name evidence="1" type="ORF">FDA94_09045</name>
</gene>